<keyword evidence="6" id="KW-0805">Transcription regulation</keyword>
<feature type="domain" description="C2H2-type" evidence="11">
    <location>
        <begin position="298"/>
        <end position="325"/>
    </location>
</feature>
<feature type="domain" description="C2H2-type" evidence="11">
    <location>
        <begin position="326"/>
        <end position="352"/>
    </location>
</feature>
<keyword evidence="8" id="KW-0539">Nucleus</keyword>
<evidence type="ECO:0000256" key="8">
    <source>
        <dbReference type="ARBA" id="ARBA00023242"/>
    </source>
</evidence>
<dbReference type="FunFam" id="3.30.160.60:FF:000072">
    <property type="entry name" value="zinc finger protein 143 isoform X1"/>
    <property type="match status" value="1"/>
</dbReference>
<dbReference type="OrthoDB" id="427030at2759"/>
<name>A0A9W9MQD8_9EURO</name>
<dbReference type="InterPro" id="IPR013087">
    <property type="entry name" value="Znf_C2H2_type"/>
</dbReference>
<dbReference type="AlphaFoldDB" id="A0A9W9MQD8"/>
<evidence type="ECO:0000256" key="10">
    <source>
        <dbReference type="SAM" id="MobiDB-lite"/>
    </source>
</evidence>
<feature type="compositionally biased region" description="Basic residues" evidence="10">
    <location>
        <begin position="468"/>
        <end position="480"/>
    </location>
</feature>
<dbReference type="GO" id="GO:0005634">
    <property type="term" value="C:nucleus"/>
    <property type="evidence" value="ECO:0007669"/>
    <property type="project" value="UniProtKB-SubCell"/>
</dbReference>
<evidence type="ECO:0000256" key="6">
    <source>
        <dbReference type="ARBA" id="ARBA00023015"/>
    </source>
</evidence>
<feature type="region of interest" description="Disordered" evidence="10">
    <location>
        <begin position="112"/>
        <end position="135"/>
    </location>
</feature>
<keyword evidence="4 9" id="KW-0863">Zinc-finger</keyword>
<keyword evidence="7" id="KW-0804">Transcription</keyword>
<evidence type="ECO:0000256" key="4">
    <source>
        <dbReference type="ARBA" id="ARBA00022771"/>
    </source>
</evidence>
<dbReference type="FunFam" id="3.30.160.60:FF:001289">
    <property type="entry name" value="Zinc finger protein 574"/>
    <property type="match status" value="1"/>
</dbReference>
<dbReference type="Gene3D" id="3.30.160.60">
    <property type="entry name" value="Classic Zinc Finger"/>
    <property type="match status" value="4"/>
</dbReference>
<evidence type="ECO:0000256" key="1">
    <source>
        <dbReference type="ARBA" id="ARBA00004123"/>
    </source>
</evidence>
<comment type="subcellular location">
    <subcellularLocation>
        <location evidence="1">Nucleus</location>
    </subcellularLocation>
</comment>
<feature type="region of interest" description="Disordered" evidence="10">
    <location>
        <begin position="394"/>
        <end position="480"/>
    </location>
</feature>
<proteinExistence type="predicted"/>
<gene>
    <name evidence="12" type="ORF">N7472_002049</name>
</gene>
<evidence type="ECO:0000256" key="3">
    <source>
        <dbReference type="ARBA" id="ARBA00022737"/>
    </source>
</evidence>
<keyword evidence="3" id="KW-0677">Repeat</keyword>
<evidence type="ECO:0000259" key="11">
    <source>
        <dbReference type="PROSITE" id="PS50157"/>
    </source>
</evidence>
<dbReference type="PROSITE" id="PS50157">
    <property type="entry name" value="ZINC_FINGER_C2H2_2"/>
    <property type="match status" value="4"/>
</dbReference>
<dbReference type="Pfam" id="PF00096">
    <property type="entry name" value="zf-C2H2"/>
    <property type="match status" value="4"/>
</dbReference>
<reference evidence="12" key="1">
    <citation type="submission" date="2022-11" db="EMBL/GenBank/DDBJ databases">
        <authorList>
            <person name="Petersen C."/>
        </authorList>
    </citation>
    <scope>NUCLEOTIDE SEQUENCE</scope>
    <source>
        <strain evidence="12">IBT 16849</strain>
    </source>
</reference>
<keyword evidence="2" id="KW-0479">Metal-binding</keyword>
<evidence type="ECO:0000256" key="7">
    <source>
        <dbReference type="ARBA" id="ARBA00023163"/>
    </source>
</evidence>
<dbReference type="GO" id="GO:0008270">
    <property type="term" value="F:zinc ion binding"/>
    <property type="evidence" value="ECO:0007669"/>
    <property type="project" value="UniProtKB-KW"/>
</dbReference>
<keyword evidence="13" id="KW-1185">Reference proteome</keyword>
<feature type="compositionally biased region" description="Polar residues" evidence="10">
    <location>
        <begin position="412"/>
        <end position="424"/>
    </location>
</feature>
<dbReference type="GO" id="GO:0000978">
    <property type="term" value="F:RNA polymerase II cis-regulatory region sequence-specific DNA binding"/>
    <property type="evidence" value="ECO:0007669"/>
    <property type="project" value="TreeGrafter"/>
</dbReference>
<dbReference type="InterPro" id="IPR036236">
    <property type="entry name" value="Znf_C2H2_sf"/>
</dbReference>
<comment type="caution">
    <text evidence="12">The sequence shown here is derived from an EMBL/GenBank/DDBJ whole genome shotgun (WGS) entry which is preliminary data.</text>
</comment>
<dbReference type="Proteomes" id="UP001150879">
    <property type="component" value="Unassembled WGS sequence"/>
</dbReference>
<evidence type="ECO:0000313" key="13">
    <source>
        <dbReference type="Proteomes" id="UP001150879"/>
    </source>
</evidence>
<keyword evidence="5" id="KW-0862">Zinc</keyword>
<evidence type="ECO:0000256" key="9">
    <source>
        <dbReference type="PROSITE-ProRule" id="PRU00042"/>
    </source>
</evidence>
<organism evidence="12 13">
    <name type="scientific">Penicillium cf. griseofulvum</name>
    <dbReference type="NCBI Taxonomy" id="2972120"/>
    <lineage>
        <taxon>Eukaryota</taxon>
        <taxon>Fungi</taxon>
        <taxon>Dikarya</taxon>
        <taxon>Ascomycota</taxon>
        <taxon>Pezizomycotina</taxon>
        <taxon>Eurotiomycetes</taxon>
        <taxon>Eurotiomycetidae</taxon>
        <taxon>Eurotiales</taxon>
        <taxon>Aspergillaceae</taxon>
        <taxon>Penicillium</taxon>
    </lineage>
</organism>
<dbReference type="GO" id="GO:0005667">
    <property type="term" value="C:transcription regulator complex"/>
    <property type="evidence" value="ECO:0007669"/>
    <property type="project" value="TreeGrafter"/>
</dbReference>
<dbReference type="PANTHER" id="PTHR14003:SF23">
    <property type="entry name" value="ZINC FINGER PROTEIN 143"/>
    <property type="match status" value="1"/>
</dbReference>
<accession>A0A9W9MQD8</accession>
<dbReference type="PANTHER" id="PTHR14003">
    <property type="entry name" value="TRANSCRIPTIONAL REPRESSOR PROTEIN YY"/>
    <property type="match status" value="1"/>
</dbReference>
<dbReference type="FunFam" id="3.30.160.60:FF:000125">
    <property type="entry name" value="Putative zinc finger protein 143"/>
    <property type="match status" value="1"/>
</dbReference>
<evidence type="ECO:0000313" key="12">
    <source>
        <dbReference type="EMBL" id="KAJ5205601.1"/>
    </source>
</evidence>
<protein>
    <submittedName>
        <fullName evidence="12">Zinc finger C2H2</fullName>
    </submittedName>
</protein>
<dbReference type="SMART" id="SM00355">
    <property type="entry name" value="ZnF_C2H2"/>
    <property type="match status" value="4"/>
</dbReference>
<dbReference type="SUPFAM" id="SSF57667">
    <property type="entry name" value="beta-beta-alpha zinc fingers"/>
    <property type="match status" value="3"/>
</dbReference>
<evidence type="ECO:0000256" key="2">
    <source>
        <dbReference type="ARBA" id="ARBA00022723"/>
    </source>
</evidence>
<dbReference type="GO" id="GO:0000981">
    <property type="term" value="F:DNA-binding transcription factor activity, RNA polymerase II-specific"/>
    <property type="evidence" value="ECO:0007669"/>
    <property type="project" value="UniProtKB-ARBA"/>
</dbReference>
<feature type="domain" description="C2H2-type" evidence="11">
    <location>
        <begin position="214"/>
        <end position="243"/>
    </location>
</feature>
<sequence length="480" mass="53622">METAEPVSYEFPGHAVGAFAHRRPMDSTLSQNFPFYSHQTAPYSLPYQAPSSLPYSFAHSGGHTHTHPNPYQQYFVPSQHPIQPQPLRLTTEQPLQSLPEIRPAKNAISQTLKSTPDHGPRVPISTGGNSSPVGPDEKQTADFAFSTNVDVLMKAIQAKHASSPTQQSLPPLQHLAPPAPQAYPVSYPTASPTPPRCYHANEAQLSRSGKKRKYNCSLPGCGKSFAQKTHLDIHIRAHTGDKPFVSTQHNPKQENALRSATNRFWTWQICKEPSCGQRFSQQGNLKTHQRRHTGEKPFQCEICHKRFAQRGNVRAHKLTHDQSKRFDCRLDECGKQFTQLGNLKSHQNKFHAATLHNLTVRFSQMGENGPMNMNPADRELWIYFAGLYKNSNKGIKGRGKDRRISTTKRSDAQSCDPTDRIQSVESEEGVSKMQMQLRRGSFDGFSVYNTSSSDGDDGEPYYIDRRAIGHGHGHGHGSGP</sequence>
<dbReference type="GO" id="GO:0000785">
    <property type="term" value="C:chromatin"/>
    <property type="evidence" value="ECO:0007669"/>
    <property type="project" value="TreeGrafter"/>
</dbReference>
<feature type="domain" description="C2H2-type" evidence="11">
    <location>
        <begin position="268"/>
        <end position="297"/>
    </location>
</feature>
<feature type="compositionally biased region" description="Basic and acidic residues" evidence="10">
    <location>
        <begin position="402"/>
        <end position="411"/>
    </location>
</feature>
<dbReference type="EMBL" id="JAPQKP010000002">
    <property type="protein sequence ID" value="KAJ5205601.1"/>
    <property type="molecule type" value="Genomic_DNA"/>
</dbReference>
<evidence type="ECO:0000256" key="5">
    <source>
        <dbReference type="ARBA" id="ARBA00022833"/>
    </source>
</evidence>
<reference evidence="12" key="2">
    <citation type="journal article" date="2023" name="IMA Fungus">
        <title>Comparative genomic study of the Penicillium genus elucidates a diverse pangenome and 15 lateral gene transfer events.</title>
        <authorList>
            <person name="Petersen C."/>
            <person name="Sorensen T."/>
            <person name="Nielsen M.R."/>
            <person name="Sondergaard T.E."/>
            <person name="Sorensen J.L."/>
            <person name="Fitzpatrick D.A."/>
            <person name="Frisvad J.C."/>
            <person name="Nielsen K.L."/>
        </authorList>
    </citation>
    <scope>NUCLEOTIDE SEQUENCE</scope>
    <source>
        <strain evidence="12">IBT 16849</strain>
    </source>
</reference>
<dbReference type="PROSITE" id="PS00028">
    <property type="entry name" value="ZINC_FINGER_C2H2_1"/>
    <property type="match status" value="4"/>
</dbReference>